<evidence type="ECO:0000313" key="2">
    <source>
        <dbReference type="EMBL" id="KAL1272748.1"/>
    </source>
</evidence>
<dbReference type="EMBL" id="JAYMGO010000006">
    <property type="protein sequence ID" value="KAL1272748.1"/>
    <property type="molecule type" value="Genomic_DNA"/>
</dbReference>
<proteinExistence type="predicted"/>
<keyword evidence="3" id="KW-1185">Reference proteome</keyword>
<comment type="caution">
    <text evidence="2">The sequence shown here is derived from an EMBL/GenBank/DDBJ whole genome shotgun (WGS) entry which is preliminary data.</text>
</comment>
<dbReference type="Proteomes" id="UP001558613">
    <property type="component" value="Unassembled WGS sequence"/>
</dbReference>
<organism evidence="2 3">
    <name type="scientific">Cirrhinus molitorella</name>
    <name type="common">mud carp</name>
    <dbReference type="NCBI Taxonomy" id="172907"/>
    <lineage>
        <taxon>Eukaryota</taxon>
        <taxon>Metazoa</taxon>
        <taxon>Chordata</taxon>
        <taxon>Craniata</taxon>
        <taxon>Vertebrata</taxon>
        <taxon>Euteleostomi</taxon>
        <taxon>Actinopterygii</taxon>
        <taxon>Neopterygii</taxon>
        <taxon>Teleostei</taxon>
        <taxon>Ostariophysi</taxon>
        <taxon>Cypriniformes</taxon>
        <taxon>Cyprinidae</taxon>
        <taxon>Labeoninae</taxon>
        <taxon>Labeonini</taxon>
        <taxon>Cirrhinus</taxon>
    </lineage>
</organism>
<evidence type="ECO:0000313" key="3">
    <source>
        <dbReference type="Proteomes" id="UP001558613"/>
    </source>
</evidence>
<accession>A0ABR3N730</accession>
<protein>
    <submittedName>
        <fullName evidence="2">Uncharacterized protein</fullName>
    </submittedName>
</protein>
<gene>
    <name evidence="2" type="ORF">QQF64_028610</name>
</gene>
<feature type="chain" id="PRO_5047523819" evidence="1">
    <location>
        <begin position="27"/>
        <end position="94"/>
    </location>
</feature>
<feature type="signal peptide" evidence="1">
    <location>
        <begin position="1"/>
        <end position="26"/>
    </location>
</feature>
<sequence>MKTKREKWRMKLVSFLLAVPVTVVCQLQLAASWLGEPNSETAGEVLCNDISTVRQMSLQPVLVSSTSHNGCLLIPQNPSLLHPPLNTPTYLIQS</sequence>
<evidence type="ECO:0000256" key="1">
    <source>
        <dbReference type="SAM" id="SignalP"/>
    </source>
</evidence>
<reference evidence="2 3" key="1">
    <citation type="submission" date="2023-09" db="EMBL/GenBank/DDBJ databases">
        <authorList>
            <person name="Wang M."/>
        </authorList>
    </citation>
    <scope>NUCLEOTIDE SEQUENCE [LARGE SCALE GENOMIC DNA]</scope>
    <source>
        <strain evidence="2">GT-2023</strain>
        <tissue evidence="2">Liver</tissue>
    </source>
</reference>
<name>A0ABR3N730_9TELE</name>
<keyword evidence="1" id="KW-0732">Signal</keyword>